<dbReference type="EMBL" id="JXJN01011726">
    <property type="status" value="NOT_ANNOTATED_CDS"/>
    <property type="molecule type" value="Genomic_DNA"/>
</dbReference>
<proteinExistence type="predicted"/>
<keyword evidence="2" id="KW-1185">Reference proteome</keyword>
<reference evidence="2" key="1">
    <citation type="submission" date="2015-01" db="EMBL/GenBank/DDBJ databases">
        <authorList>
            <person name="Aksoy S."/>
            <person name="Warren W."/>
            <person name="Wilson R.K."/>
        </authorList>
    </citation>
    <scope>NUCLEOTIDE SEQUENCE [LARGE SCALE GENOMIC DNA]</scope>
    <source>
        <strain evidence="2">IAEA</strain>
    </source>
</reference>
<dbReference type="AlphaFoldDB" id="A0A1B0BBX3"/>
<organism evidence="1 2">
    <name type="scientific">Glossina palpalis gambiensis</name>
    <dbReference type="NCBI Taxonomy" id="67801"/>
    <lineage>
        <taxon>Eukaryota</taxon>
        <taxon>Metazoa</taxon>
        <taxon>Ecdysozoa</taxon>
        <taxon>Arthropoda</taxon>
        <taxon>Hexapoda</taxon>
        <taxon>Insecta</taxon>
        <taxon>Pterygota</taxon>
        <taxon>Neoptera</taxon>
        <taxon>Endopterygota</taxon>
        <taxon>Diptera</taxon>
        <taxon>Brachycera</taxon>
        <taxon>Muscomorpha</taxon>
        <taxon>Hippoboscoidea</taxon>
        <taxon>Glossinidae</taxon>
        <taxon>Glossina</taxon>
    </lineage>
</organism>
<reference evidence="1" key="2">
    <citation type="submission" date="2020-05" db="UniProtKB">
        <authorList>
            <consortium name="EnsemblMetazoa"/>
        </authorList>
    </citation>
    <scope>IDENTIFICATION</scope>
    <source>
        <strain evidence="1">IAEA</strain>
    </source>
</reference>
<evidence type="ECO:0000313" key="1">
    <source>
        <dbReference type="EnsemblMetazoa" id="GPPI025246-PA"/>
    </source>
</evidence>
<sequence>MISSNGSLADFVINPRVDVTDLDLNAKPLNSLQLNADLVYYKCARLFDLELQHCGNGSFKICRPYGIRFFEKQMRDAAIWFQYNLEWLVIGREILADWN</sequence>
<evidence type="ECO:0000313" key="2">
    <source>
        <dbReference type="Proteomes" id="UP000092460"/>
    </source>
</evidence>
<accession>A0A1B0BBX3</accession>
<dbReference type="EnsemblMetazoa" id="GPPI025246-RA">
    <property type="protein sequence ID" value="GPPI025246-PA"/>
    <property type="gene ID" value="GPPI025246"/>
</dbReference>
<dbReference type="VEuPathDB" id="VectorBase:GPPI025246"/>
<dbReference type="Proteomes" id="UP000092460">
    <property type="component" value="Unassembled WGS sequence"/>
</dbReference>
<protein>
    <submittedName>
        <fullName evidence="1">Uncharacterized protein</fullName>
    </submittedName>
</protein>
<name>A0A1B0BBX3_9MUSC</name>